<keyword evidence="3 5" id="KW-0408">Iron</keyword>
<comment type="cofactor">
    <cofactor evidence="5">
        <name>[4Fe-4S] cluster</name>
        <dbReference type="ChEBI" id="CHEBI:49883"/>
    </cofactor>
    <text evidence="5">Binds 1 [4Fe-4S] cluster. The cluster is coordinated with 3 cysteines and an exchangeable S-adenosyl-L-methionine.</text>
</comment>
<evidence type="ECO:0000259" key="6">
    <source>
        <dbReference type="Pfam" id="PF04055"/>
    </source>
</evidence>
<keyword evidence="7" id="KW-0456">Lyase</keyword>
<dbReference type="Proteomes" id="UP000199611">
    <property type="component" value="Unassembled WGS sequence"/>
</dbReference>
<dbReference type="SFLD" id="SFLDG01099">
    <property type="entry name" value="Uncharacterised_Radical_SAM_Su"/>
    <property type="match status" value="1"/>
</dbReference>
<evidence type="ECO:0000256" key="4">
    <source>
        <dbReference type="ARBA" id="ARBA00023014"/>
    </source>
</evidence>
<proteinExistence type="predicted"/>
<dbReference type="EMBL" id="FOUU01000003">
    <property type="protein sequence ID" value="SFM71938.1"/>
    <property type="molecule type" value="Genomic_DNA"/>
</dbReference>
<dbReference type="Pfam" id="PF04055">
    <property type="entry name" value="Radical_SAM"/>
    <property type="match status" value="1"/>
</dbReference>
<name>A0A1I4T5A4_9BACT</name>
<dbReference type="OrthoDB" id="9782387at2"/>
<dbReference type="PANTHER" id="PTHR43075:SF1">
    <property type="entry name" value="FORMATE LYASE ACTIVATING ENZYME, PUTATIVE (AFU_ORTHOLOGUE AFUA_2G15630)-RELATED"/>
    <property type="match status" value="1"/>
</dbReference>
<dbReference type="InterPro" id="IPR058240">
    <property type="entry name" value="rSAM_sf"/>
</dbReference>
<feature type="binding site" evidence="5">
    <location>
        <position position="89"/>
    </location>
    <ligand>
        <name>[4Fe-4S] cluster</name>
        <dbReference type="ChEBI" id="CHEBI:49883"/>
        <note>4Fe-4S-S-AdoMet</note>
    </ligand>
</feature>
<evidence type="ECO:0000256" key="3">
    <source>
        <dbReference type="ARBA" id="ARBA00023004"/>
    </source>
</evidence>
<dbReference type="CDD" id="cd01335">
    <property type="entry name" value="Radical_SAM"/>
    <property type="match status" value="1"/>
</dbReference>
<feature type="binding site" evidence="5">
    <location>
        <position position="82"/>
    </location>
    <ligand>
        <name>[4Fe-4S] cluster</name>
        <dbReference type="ChEBI" id="CHEBI:49883"/>
        <note>4Fe-4S-S-AdoMet</note>
    </ligand>
</feature>
<feature type="binding site" evidence="5">
    <location>
        <position position="86"/>
    </location>
    <ligand>
        <name>[4Fe-4S] cluster</name>
        <dbReference type="ChEBI" id="CHEBI:49883"/>
        <note>4Fe-4S-S-AdoMet</note>
    </ligand>
</feature>
<dbReference type="RefSeq" id="WP_093394304.1">
    <property type="nucleotide sequence ID" value="NZ_FOUU01000003.1"/>
</dbReference>
<dbReference type="AlphaFoldDB" id="A0A1I4T5A4"/>
<protein>
    <submittedName>
        <fullName evidence="7">Putative pyruvate formate lyase activating enzyme</fullName>
    </submittedName>
</protein>
<dbReference type="PANTHER" id="PTHR43075">
    <property type="entry name" value="FORMATE LYASE ACTIVATING ENZYME, PUTATIVE (AFU_ORTHOLOGUE AFUA_2G15630)-RELATED"/>
    <property type="match status" value="1"/>
</dbReference>
<evidence type="ECO:0000256" key="1">
    <source>
        <dbReference type="ARBA" id="ARBA00022691"/>
    </source>
</evidence>
<evidence type="ECO:0000313" key="8">
    <source>
        <dbReference type="Proteomes" id="UP000199611"/>
    </source>
</evidence>
<dbReference type="SUPFAM" id="SSF102114">
    <property type="entry name" value="Radical SAM enzymes"/>
    <property type="match status" value="1"/>
</dbReference>
<dbReference type="GO" id="GO:0051536">
    <property type="term" value="F:iron-sulfur cluster binding"/>
    <property type="evidence" value="ECO:0007669"/>
    <property type="project" value="UniProtKB-KW"/>
</dbReference>
<dbReference type="SFLD" id="SFLDS00029">
    <property type="entry name" value="Radical_SAM"/>
    <property type="match status" value="1"/>
</dbReference>
<keyword evidence="7" id="KW-0670">Pyruvate</keyword>
<organism evidence="7 8">
    <name type="scientific">Thermodesulforhabdus norvegica</name>
    <dbReference type="NCBI Taxonomy" id="39841"/>
    <lineage>
        <taxon>Bacteria</taxon>
        <taxon>Pseudomonadati</taxon>
        <taxon>Thermodesulfobacteriota</taxon>
        <taxon>Syntrophobacteria</taxon>
        <taxon>Syntrophobacterales</taxon>
        <taxon>Thermodesulforhabdaceae</taxon>
        <taxon>Thermodesulforhabdus</taxon>
    </lineage>
</organism>
<feature type="domain" description="Radical SAM core" evidence="6">
    <location>
        <begin position="77"/>
        <end position="244"/>
    </location>
</feature>
<dbReference type="STRING" id="39841.SAMN05660836_01239"/>
<dbReference type="InterPro" id="IPR013785">
    <property type="entry name" value="Aldolase_TIM"/>
</dbReference>
<accession>A0A1I4T5A4</accession>
<evidence type="ECO:0000256" key="5">
    <source>
        <dbReference type="PIRSR" id="PIRSR004869-50"/>
    </source>
</evidence>
<dbReference type="PIRSF" id="PIRSF004869">
    <property type="entry name" value="PflX_prd"/>
    <property type="match status" value="1"/>
</dbReference>
<keyword evidence="4 5" id="KW-0411">Iron-sulfur</keyword>
<dbReference type="InterPro" id="IPR007197">
    <property type="entry name" value="rSAM"/>
</dbReference>
<dbReference type="InterPro" id="IPR016431">
    <property type="entry name" value="Pyrv-formate_lyase-activ_prd"/>
</dbReference>
<keyword evidence="2 5" id="KW-0479">Metal-binding</keyword>
<dbReference type="Gene3D" id="3.20.20.70">
    <property type="entry name" value="Aldolase class I"/>
    <property type="match status" value="1"/>
</dbReference>
<reference evidence="8" key="1">
    <citation type="submission" date="2016-10" db="EMBL/GenBank/DDBJ databases">
        <authorList>
            <person name="Varghese N."/>
            <person name="Submissions S."/>
        </authorList>
    </citation>
    <scope>NUCLEOTIDE SEQUENCE [LARGE SCALE GENOMIC DNA]</scope>
    <source>
        <strain evidence="8">DSM 9990</strain>
    </source>
</reference>
<keyword evidence="1 5" id="KW-0949">S-adenosyl-L-methionine</keyword>
<dbReference type="GO" id="GO:0016829">
    <property type="term" value="F:lyase activity"/>
    <property type="evidence" value="ECO:0007669"/>
    <property type="project" value="UniProtKB-KW"/>
</dbReference>
<dbReference type="GO" id="GO:0046872">
    <property type="term" value="F:metal ion binding"/>
    <property type="evidence" value="ECO:0007669"/>
    <property type="project" value="UniProtKB-KW"/>
</dbReference>
<evidence type="ECO:0000313" key="7">
    <source>
        <dbReference type="EMBL" id="SFM71938.1"/>
    </source>
</evidence>
<evidence type="ECO:0000256" key="2">
    <source>
        <dbReference type="ARBA" id="ARBA00022723"/>
    </source>
</evidence>
<keyword evidence="8" id="KW-1185">Reference proteome</keyword>
<sequence>MRPVYIETYERGLLKKKIERALAWMKKCTLCPRMCRVNRAVGERGFCLIGRSAVVASYGPHFGEESPLVGRYGSGTIFFCGCNLMCTFCQNYEISHTADGFTVSPVQLAEIMLELQRNGCHNINFVTPTHVVPQILESLPHAIERGLSVPLVFNCGGYERIPALKLLEGVIDIYMPDFKFWSTDSSARWCQAPDYPRRAREALREMYRQVGDLTIRNGIALRGLLVRHLVMPGCLEETREIMNFLAREISPHTYVNVMDQYRPCGNAYRDPQLRRRITVEEFVKALKYAKDAGITRLDERRTALFWSI</sequence>
<gene>
    <name evidence="7" type="ORF">SAMN05660836_01239</name>
</gene>
<dbReference type="InterPro" id="IPR040085">
    <property type="entry name" value="MJ0674-like"/>
</dbReference>